<dbReference type="SUPFAM" id="SSF55729">
    <property type="entry name" value="Acyl-CoA N-acyltransferases (Nat)"/>
    <property type="match status" value="1"/>
</dbReference>
<dbReference type="PROSITE" id="PS51729">
    <property type="entry name" value="GNAT_YJDJ"/>
    <property type="match status" value="1"/>
</dbReference>
<keyword evidence="3" id="KW-1185">Reference proteome</keyword>
<dbReference type="CDD" id="cd04301">
    <property type="entry name" value="NAT_SF"/>
    <property type="match status" value="1"/>
</dbReference>
<dbReference type="InterPro" id="IPR016181">
    <property type="entry name" value="Acyl_CoA_acyltransferase"/>
</dbReference>
<evidence type="ECO:0000313" key="2">
    <source>
        <dbReference type="EMBL" id="KAK4514301.1"/>
    </source>
</evidence>
<dbReference type="PANTHER" id="PTHR31435">
    <property type="entry name" value="PROTEIN NATD1"/>
    <property type="match status" value="1"/>
</dbReference>
<dbReference type="InterPro" id="IPR031165">
    <property type="entry name" value="GNAT_YJDJ"/>
</dbReference>
<dbReference type="AlphaFoldDB" id="A0AAN7DGB4"/>
<gene>
    <name evidence="2" type="ORF">ATC70_001893</name>
</gene>
<proteinExistence type="predicted"/>
<dbReference type="GeneID" id="89945595"/>
<dbReference type="Pfam" id="PF14542">
    <property type="entry name" value="Acetyltransf_CG"/>
    <property type="match status" value="1"/>
</dbReference>
<evidence type="ECO:0000259" key="1">
    <source>
        <dbReference type="PROSITE" id="PS51729"/>
    </source>
</evidence>
<comment type="caution">
    <text evidence="2">The sequence shown here is derived from an EMBL/GenBank/DDBJ whole genome shotgun (WGS) entry which is preliminary data.</text>
</comment>
<name>A0AAN7DGB4_9FUNG</name>
<sequence>MESKPNKHELTITSLLDEDQPQQAECSTIAAVSVNNTAIPFPFLPLYSQYSFAQRLRSSIPFSKLFFSNHIKPLNQTKMAAKQPAILHDKEQCMFLLKLDAEGRTAAICYLPTRVKNVIEVYHTEIPSHHRHKGIGDKLVRACLLWAKESGTFVIPTCSFVRRHLDYNGFQNYDPVIVKNEQEAQNKRL</sequence>
<protein>
    <recommendedName>
        <fullName evidence="1">N-acetyltransferase domain-containing protein</fullName>
    </recommendedName>
</protein>
<organism evidence="2 3">
    <name type="scientific">Mucor velutinosus</name>
    <dbReference type="NCBI Taxonomy" id="708070"/>
    <lineage>
        <taxon>Eukaryota</taxon>
        <taxon>Fungi</taxon>
        <taxon>Fungi incertae sedis</taxon>
        <taxon>Mucoromycota</taxon>
        <taxon>Mucoromycotina</taxon>
        <taxon>Mucoromycetes</taxon>
        <taxon>Mucorales</taxon>
        <taxon>Mucorineae</taxon>
        <taxon>Mucoraceae</taxon>
        <taxon>Mucor</taxon>
    </lineage>
</organism>
<dbReference type="EMBL" id="JASEJX010000015">
    <property type="protein sequence ID" value="KAK4514301.1"/>
    <property type="molecule type" value="Genomic_DNA"/>
</dbReference>
<dbReference type="PANTHER" id="PTHR31435:SF9">
    <property type="entry name" value="PROTEIN NATD1"/>
    <property type="match status" value="1"/>
</dbReference>
<accession>A0AAN7DGB4</accession>
<dbReference type="RefSeq" id="XP_064680967.1">
    <property type="nucleotide sequence ID" value="XM_064821281.1"/>
</dbReference>
<dbReference type="Gene3D" id="3.40.630.30">
    <property type="match status" value="1"/>
</dbReference>
<dbReference type="Proteomes" id="UP001304243">
    <property type="component" value="Unassembled WGS sequence"/>
</dbReference>
<reference evidence="2 3" key="1">
    <citation type="submission" date="2022-11" db="EMBL/GenBank/DDBJ databases">
        <title>Mucor velutinosus strain NIH1002 WGS.</title>
        <authorList>
            <person name="Subramanian P."/>
            <person name="Mullikin J.C."/>
            <person name="Segre J.A."/>
            <person name="Zelazny A.M."/>
        </authorList>
    </citation>
    <scope>NUCLEOTIDE SEQUENCE [LARGE SCALE GENOMIC DNA]</scope>
    <source>
        <strain evidence="2 3">NIH1002</strain>
    </source>
</reference>
<dbReference type="InterPro" id="IPR045057">
    <property type="entry name" value="Gcn5-rel_NAT"/>
</dbReference>
<evidence type="ECO:0000313" key="3">
    <source>
        <dbReference type="Proteomes" id="UP001304243"/>
    </source>
</evidence>
<feature type="domain" description="N-acetyltransferase" evidence="1">
    <location>
        <begin position="87"/>
        <end position="178"/>
    </location>
</feature>